<dbReference type="InterPro" id="IPR058626">
    <property type="entry name" value="MdtA-like_b-barrel"/>
</dbReference>
<dbReference type="Pfam" id="PF25917">
    <property type="entry name" value="BSH_RND"/>
    <property type="match status" value="1"/>
</dbReference>
<dbReference type="HOGENOM" id="CLU_018816_2_1_10"/>
<dbReference type="PANTHER" id="PTHR30158">
    <property type="entry name" value="ACRA/E-RELATED COMPONENT OF DRUG EFFLUX TRANSPORTER"/>
    <property type="match status" value="1"/>
</dbReference>
<dbReference type="Pfam" id="PF25876">
    <property type="entry name" value="HH_MFP_RND"/>
    <property type="match status" value="1"/>
</dbReference>
<dbReference type="GO" id="GO:0022857">
    <property type="term" value="F:transmembrane transporter activity"/>
    <property type="evidence" value="ECO:0007669"/>
    <property type="project" value="InterPro"/>
</dbReference>
<dbReference type="InterPro" id="IPR006143">
    <property type="entry name" value="RND_pump_MFP"/>
</dbReference>
<gene>
    <name evidence="7" type="ordered locus">Cpha266_1564</name>
</gene>
<dbReference type="GO" id="GO:0046677">
    <property type="term" value="P:response to antibiotic"/>
    <property type="evidence" value="ECO:0007669"/>
    <property type="project" value="TreeGrafter"/>
</dbReference>
<organism evidence="7 8">
    <name type="scientific">Chlorobium phaeobacteroides (strain DSM 266 / SMG 266 / 2430)</name>
    <dbReference type="NCBI Taxonomy" id="290317"/>
    <lineage>
        <taxon>Bacteria</taxon>
        <taxon>Pseudomonadati</taxon>
        <taxon>Chlorobiota</taxon>
        <taxon>Chlorobiia</taxon>
        <taxon>Chlorobiales</taxon>
        <taxon>Chlorobiaceae</taxon>
        <taxon>Chlorobium/Pelodictyon group</taxon>
        <taxon>Chlorobium</taxon>
    </lineage>
</organism>
<dbReference type="InterPro" id="IPR058624">
    <property type="entry name" value="MdtA-like_HH"/>
</dbReference>
<feature type="domain" description="Multidrug resistance protein MdtA-like C-terminal permuted SH3" evidence="6">
    <location>
        <begin position="292"/>
        <end position="351"/>
    </location>
</feature>
<dbReference type="GO" id="GO:0005886">
    <property type="term" value="C:plasma membrane"/>
    <property type="evidence" value="ECO:0007669"/>
    <property type="project" value="TreeGrafter"/>
</dbReference>
<evidence type="ECO:0000259" key="3">
    <source>
        <dbReference type="Pfam" id="PF25876"/>
    </source>
</evidence>
<comment type="similarity">
    <text evidence="2">Belongs to the membrane fusion protein (MFP) (TC 8.A.1) family.</text>
</comment>
<evidence type="ECO:0000256" key="1">
    <source>
        <dbReference type="ARBA" id="ARBA00004196"/>
    </source>
</evidence>
<reference evidence="7 8" key="1">
    <citation type="submission" date="2006-12" db="EMBL/GenBank/DDBJ databases">
        <title>Complete sequence of Chlorobium phaeobacteroides DSM 266.</title>
        <authorList>
            <consortium name="US DOE Joint Genome Institute"/>
            <person name="Copeland A."/>
            <person name="Lucas S."/>
            <person name="Lapidus A."/>
            <person name="Barry K."/>
            <person name="Detter J.C."/>
            <person name="Glavina del Rio T."/>
            <person name="Hammon N."/>
            <person name="Israni S."/>
            <person name="Pitluck S."/>
            <person name="Goltsman E."/>
            <person name="Schmutz J."/>
            <person name="Larimer F."/>
            <person name="Land M."/>
            <person name="Hauser L."/>
            <person name="Mikhailova N."/>
            <person name="Li T."/>
            <person name="Overmann J."/>
            <person name="Bryant D.A."/>
            <person name="Richardson P."/>
        </authorList>
    </citation>
    <scope>NUCLEOTIDE SEQUENCE [LARGE SCALE GENOMIC DNA]</scope>
    <source>
        <strain evidence="7 8">DSM 266</strain>
    </source>
</reference>
<dbReference type="PANTHER" id="PTHR30158:SF23">
    <property type="entry name" value="MULTIDRUG RESISTANCE PROTEIN MEXA"/>
    <property type="match status" value="1"/>
</dbReference>
<dbReference type="SUPFAM" id="SSF111369">
    <property type="entry name" value="HlyD-like secretion proteins"/>
    <property type="match status" value="1"/>
</dbReference>
<dbReference type="Gene3D" id="2.40.30.170">
    <property type="match status" value="1"/>
</dbReference>
<protein>
    <submittedName>
        <fullName evidence="7">Efflux transporter, RND family, MFP subunit</fullName>
    </submittedName>
</protein>
<comment type="subcellular location">
    <subcellularLocation>
        <location evidence="1">Cell envelope</location>
    </subcellularLocation>
</comment>
<dbReference type="Gene3D" id="2.40.420.20">
    <property type="match status" value="1"/>
</dbReference>
<dbReference type="InterPro" id="IPR058625">
    <property type="entry name" value="MdtA-like_BSH"/>
</dbReference>
<name>A1BGQ9_CHLPD</name>
<dbReference type="EMBL" id="CP000492">
    <property type="protein sequence ID" value="ABL65586.1"/>
    <property type="molecule type" value="Genomic_DNA"/>
</dbReference>
<accession>A1BGQ9</accession>
<keyword evidence="8" id="KW-1185">Reference proteome</keyword>
<evidence type="ECO:0000313" key="8">
    <source>
        <dbReference type="Proteomes" id="UP000008701"/>
    </source>
</evidence>
<evidence type="ECO:0000256" key="2">
    <source>
        <dbReference type="ARBA" id="ARBA00009477"/>
    </source>
</evidence>
<feature type="domain" description="Multidrug resistance protein MdtA-like barrel-sandwich hybrid" evidence="4">
    <location>
        <begin position="54"/>
        <end position="193"/>
    </location>
</feature>
<dbReference type="STRING" id="290317.Cpha266_1564"/>
<evidence type="ECO:0000313" key="7">
    <source>
        <dbReference type="EMBL" id="ABL65586.1"/>
    </source>
</evidence>
<feature type="domain" description="Multidrug resistance protein MdtA-like beta-barrel" evidence="5">
    <location>
        <begin position="204"/>
        <end position="288"/>
    </location>
</feature>
<proteinExistence type="inferred from homology"/>
<dbReference type="Pfam" id="PF25967">
    <property type="entry name" value="RND-MFP_C"/>
    <property type="match status" value="1"/>
</dbReference>
<dbReference type="NCBIfam" id="TIGR01730">
    <property type="entry name" value="RND_mfp"/>
    <property type="match status" value="1"/>
</dbReference>
<evidence type="ECO:0000259" key="6">
    <source>
        <dbReference type="Pfam" id="PF25967"/>
    </source>
</evidence>
<dbReference type="InterPro" id="IPR058627">
    <property type="entry name" value="MdtA-like_C"/>
</dbReference>
<dbReference type="KEGG" id="cph:Cpha266_1564"/>
<dbReference type="GO" id="GO:0030313">
    <property type="term" value="C:cell envelope"/>
    <property type="evidence" value="ECO:0007669"/>
    <property type="project" value="UniProtKB-SubCell"/>
</dbReference>
<dbReference type="Pfam" id="PF25944">
    <property type="entry name" value="Beta-barrel_RND"/>
    <property type="match status" value="1"/>
</dbReference>
<dbReference type="eggNOG" id="COG0845">
    <property type="taxonomic scope" value="Bacteria"/>
</dbReference>
<dbReference type="AlphaFoldDB" id="A1BGQ9"/>
<dbReference type="Proteomes" id="UP000008701">
    <property type="component" value="Chromosome"/>
</dbReference>
<evidence type="ECO:0000259" key="5">
    <source>
        <dbReference type="Pfam" id="PF25944"/>
    </source>
</evidence>
<evidence type="ECO:0000259" key="4">
    <source>
        <dbReference type="Pfam" id="PF25917"/>
    </source>
</evidence>
<dbReference type="Gene3D" id="2.40.50.100">
    <property type="match status" value="1"/>
</dbReference>
<sequence>MVAICMAAMVSGCGGNNGNEKAGGAQPLPAMKLAYVSAKVYSEYPAMIEGRVNVEIRPQVDGTLEKILVNEGAFVNAGQPLFQIKGGVYREQYNQAIANQHAAEAALVNARLDVDKITPLVQNKVVSDVQLKAAKASYQAAKANVEQAKAAAQSAGISLGYTTLRAPVSGYIGKIPYRLGSLVTKNQNESLTVLSDVQEVNAYFSMSETDFIRFRGQYAGATIEEKIRNVPPVTLILADASEHSEKGVLQMAGGQFDNATGAISMKAVFANPQGLLRTGSTGKVRIEVLYNNVLLVPQAATTELQDKVFVFRLAEGNKAVKIPITVSGKSGNSYIVTTGLKPGDVIVTAGLLKLKEGAVVKPQFDAPQI</sequence>
<feature type="domain" description="Multidrug resistance protein MdtA-like alpha-helical hairpin" evidence="3">
    <location>
        <begin position="92"/>
        <end position="162"/>
    </location>
</feature>
<dbReference type="Gene3D" id="1.10.287.470">
    <property type="entry name" value="Helix hairpin bin"/>
    <property type="match status" value="1"/>
</dbReference>